<name>A0A9X9LTF0_GULGU</name>
<accession>A0A9X9LTF0</accession>
<dbReference type="AlphaFoldDB" id="A0A9X9LTF0"/>
<organism evidence="1 2">
    <name type="scientific">Gulo gulo</name>
    <name type="common">Wolverine</name>
    <name type="synonym">Gluton</name>
    <dbReference type="NCBI Taxonomy" id="48420"/>
    <lineage>
        <taxon>Eukaryota</taxon>
        <taxon>Metazoa</taxon>
        <taxon>Chordata</taxon>
        <taxon>Craniata</taxon>
        <taxon>Vertebrata</taxon>
        <taxon>Euteleostomi</taxon>
        <taxon>Mammalia</taxon>
        <taxon>Eutheria</taxon>
        <taxon>Laurasiatheria</taxon>
        <taxon>Carnivora</taxon>
        <taxon>Caniformia</taxon>
        <taxon>Musteloidea</taxon>
        <taxon>Mustelidae</taxon>
        <taxon>Guloninae</taxon>
        <taxon>Gulo</taxon>
    </lineage>
</organism>
<reference evidence="1 2" key="1">
    <citation type="submission" date="2018-10" db="EMBL/GenBank/DDBJ databases">
        <authorList>
            <person name="Ekblom R."/>
            <person name="Jareborg N."/>
        </authorList>
    </citation>
    <scope>NUCLEOTIDE SEQUENCE [LARGE SCALE GENOMIC DNA]</scope>
    <source>
        <tissue evidence="1">Muscle</tissue>
    </source>
</reference>
<evidence type="ECO:0000313" key="1">
    <source>
        <dbReference type="EMBL" id="VCW90789.1"/>
    </source>
</evidence>
<feature type="non-terminal residue" evidence="1">
    <location>
        <position position="1"/>
    </location>
</feature>
<protein>
    <submittedName>
        <fullName evidence="1">Uncharacterized protein</fullName>
    </submittedName>
</protein>
<dbReference type="Proteomes" id="UP000269945">
    <property type="component" value="Unassembled WGS sequence"/>
</dbReference>
<dbReference type="EMBL" id="CYRY02016390">
    <property type="protein sequence ID" value="VCW90789.1"/>
    <property type="molecule type" value="Genomic_DNA"/>
</dbReference>
<feature type="non-terminal residue" evidence="1">
    <location>
        <position position="124"/>
    </location>
</feature>
<sequence length="124" mass="13375">AGVGAWWCTRHPAATQGEILRGRWAGVQGEETPLHGLCLVGQRVSETARVRQRSPRNADERPRLVLCAAGANAEMHVWTDGAPVRGVTAARGGRVDGHVTGVDQGLVPSLHTWGLKRRNSWKNG</sequence>
<proteinExistence type="predicted"/>
<evidence type="ECO:0000313" key="2">
    <source>
        <dbReference type="Proteomes" id="UP000269945"/>
    </source>
</evidence>
<gene>
    <name evidence="1" type="ORF">BN2614_LOCUS1</name>
</gene>
<keyword evidence="2" id="KW-1185">Reference proteome</keyword>
<comment type="caution">
    <text evidence="1">The sequence shown here is derived from an EMBL/GenBank/DDBJ whole genome shotgun (WGS) entry which is preliminary data.</text>
</comment>